<evidence type="ECO:0000313" key="6">
    <source>
        <dbReference type="EMBL" id="CAH1642087.1"/>
    </source>
</evidence>
<proteinExistence type="predicted"/>
<dbReference type="InterPro" id="IPR000436">
    <property type="entry name" value="Sushi_SCR_CCP_dom"/>
</dbReference>
<dbReference type="PRINTS" id="PR00261">
    <property type="entry name" value="LDLRECEPTOR"/>
</dbReference>
<dbReference type="GO" id="GO:0004252">
    <property type="term" value="F:serine-type endopeptidase activity"/>
    <property type="evidence" value="ECO:0007669"/>
    <property type="project" value="InterPro"/>
</dbReference>
<keyword evidence="1 2" id="KW-1015">Disulfide bond</keyword>
<dbReference type="SUPFAM" id="SSF57424">
    <property type="entry name" value="LDL receptor-like module"/>
    <property type="match status" value="2"/>
</dbReference>
<feature type="domain" description="Peptidase S1" evidence="4">
    <location>
        <begin position="277"/>
        <end position="539"/>
    </location>
</feature>
<dbReference type="SMART" id="SM00032">
    <property type="entry name" value="CCP"/>
    <property type="match status" value="2"/>
</dbReference>
<evidence type="ECO:0000259" key="5">
    <source>
        <dbReference type="PROSITE" id="PS50923"/>
    </source>
</evidence>
<reference evidence="6" key="1">
    <citation type="submission" date="2022-02" db="EMBL/GenBank/DDBJ databases">
        <authorList>
            <person name="King R."/>
        </authorList>
    </citation>
    <scope>NUCLEOTIDE SEQUENCE</scope>
</reference>
<dbReference type="CDD" id="cd00033">
    <property type="entry name" value="CCP"/>
    <property type="match status" value="1"/>
</dbReference>
<dbReference type="PROSITE" id="PS01209">
    <property type="entry name" value="LDLRA_1"/>
    <property type="match status" value="1"/>
</dbReference>
<evidence type="ECO:0000259" key="4">
    <source>
        <dbReference type="PROSITE" id="PS50240"/>
    </source>
</evidence>
<dbReference type="PANTHER" id="PTHR24252">
    <property type="entry name" value="ACROSIN-RELATED"/>
    <property type="match status" value="1"/>
</dbReference>
<feature type="disulfide bond" evidence="2">
    <location>
        <begin position="50"/>
        <end position="68"/>
    </location>
</feature>
<protein>
    <submittedName>
        <fullName evidence="6">Uncharacterized protein</fullName>
    </submittedName>
</protein>
<dbReference type="Proteomes" id="UP001153321">
    <property type="component" value="Chromosome 25"/>
</dbReference>
<dbReference type="Gene3D" id="4.10.400.10">
    <property type="entry name" value="Low-density Lipoprotein Receptor"/>
    <property type="match status" value="2"/>
</dbReference>
<dbReference type="InterPro" id="IPR009003">
    <property type="entry name" value="Peptidase_S1_PA"/>
</dbReference>
<dbReference type="PROSITE" id="PS50923">
    <property type="entry name" value="SUSHI"/>
    <property type="match status" value="1"/>
</dbReference>
<feature type="domain" description="Sushi" evidence="5">
    <location>
        <begin position="138"/>
        <end position="196"/>
    </location>
</feature>
<dbReference type="PROSITE" id="PS50240">
    <property type="entry name" value="TRYPSIN_DOM"/>
    <property type="match status" value="1"/>
</dbReference>
<evidence type="ECO:0000313" key="7">
    <source>
        <dbReference type="Proteomes" id="UP001153321"/>
    </source>
</evidence>
<dbReference type="EMBL" id="LR824556">
    <property type="protein sequence ID" value="CAH1642087.1"/>
    <property type="molecule type" value="Genomic_DNA"/>
</dbReference>
<dbReference type="Pfam" id="PF00089">
    <property type="entry name" value="Trypsin"/>
    <property type="match status" value="1"/>
</dbReference>
<dbReference type="CDD" id="cd00112">
    <property type="entry name" value="LDLa"/>
    <property type="match status" value="2"/>
</dbReference>
<dbReference type="PANTHER" id="PTHR24252:SF7">
    <property type="entry name" value="HYALIN"/>
    <property type="match status" value="1"/>
</dbReference>
<dbReference type="SMART" id="SM00192">
    <property type="entry name" value="LDLa"/>
    <property type="match status" value="2"/>
</dbReference>
<dbReference type="SMART" id="SM00020">
    <property type="entry name" value="Tryp_SPc"/>
    <property type="match status" value="1"/>
</dbReference>
<dbReference type="InterPro" id="IPR036055">
    <property type="entry name" value="LDL_receptor-like_sf"/>
</dbReference>
<dbReference type="SUPFAM" id="SSF57535">
    <property type="entry name" value="Complement control module/SCR domain"/>
    <property type="match status" value="1"/>
</dbReference>
<keyword evidence="7" id="KW-1185">Reference proteome</keyword>
<dbReference type="Pfam" id="PF00057">
    <property type="entry name" value="Ldl_recept_a"/>
    <property type="match status" value="2"/>
</dbReference>
<gene>
    <name evidence="6" type="ORF">SPLIT_LOCUS7443</name>
</gene>
<dbReference type="GO" id="GO:0006508">
    <property type="term" value="P:proteolysis"/>
    <property type="evidence" value="ECO:0007669"/>
    <property type="project" value="InterPro"/>
</dbReference>
<dbReference type="InterPro" id="IPR018114">
    <property type="entry name" value="TRYPSIN_HIS"/>
</dbReference>
<dbReference type="InterPro" id="IPR035976">
    <property type="entry name" value="Sushi/SCR/CCP_sf"/>
</dbReference>
<dbReference type="Gene3D" id="2.10.70.10">
    <property type="entry name" value="Complement Module, domain 1"/>
    <property type="match status" value="1"/>
</dbReference>
<feature type="disulfide bond" evidence="2">
    <location>
        <begin position="84"/>
        <end position="96"/>
    </location>
</feature>
<dbReference type="InterPro" id="IPR023415">
    <property type="entry name" value="LDLR_class-A_CS"/>
</dbReference>
<dbReference type="SUPFAM" id="SSF50494">
    <property type="entry name" value="Trypsin-like serine proteases"/>
    <property type="match status" value="1"/>
</dbReference>
<comment type="caution">
    <text evidence="3">Lacks conserved residue(s) required for the propagation of feature annotation.</text>
</comment>
<dbReference type="Gene3D" id="2.40.10.10">
    <property type="entry name" value="Trypsin-like serine proteases"/>
    <property type="match status" value="1"/>
</dbReference>
<name>A0A9P0I8P3_SPOLI</name>
<dbReference type="InterPro" id="IPR001254">
    <property type="entry name" value="Trypsin_dom"/>
</dbReference>
<sequence>MSFKPVHLYVWGCVDSDAACNDFVDCVDRSDELLPKCGNKKRIQNGQFTCADGTKIPSSELCDGAVNCPDMSDEVIESCAGMQCPSHVFQCAYGACVDRNSDCNGKKECADGSDEHEELCYNRANTIPDITSRFNVEKKCKLPPRPDYGTYEVNELPSSALLTITCNPGYAVVGDNKVYCNDGHWSVNETKSLCVRHCKLNSHPSVNYRCLLSGHSTGTRICNDQEPVGTSVEVHCKPNYFSRNSLLNMNCKDGVWDPIVTCAPECGRLTPKGSRLSIGGRNALSGEISWHAGVYRKNDSDYEQICGGSILSANYIITAAHCFWDKDTKKIESPDLFAVAVDKYYRSWDNKKDTEAQKFDVELISTPELYEGNLGNQDRDIALVKLKTSIIFTKYVMPICLDFGEVFQDKQLQPDNKGRVAGWGYTSPDGKKPEVLKIVDLPYLTLPQCRMKTPDDFREFLGTDKICAGFDDGTATLCGGDSGGSLAFPENERGVLRYYLRGIVSSAPTSKDNSKCNRKAVIAFTKINSYQNFIIRHINF</sequence>
<dbReference type="InterPro" id="IPR002172">
    <property type="entry name" value="LDrepeatLR_classA_rpt"/>
</dbReference>
<organism evidence="6 7">
    <name type="scientific">Spodoptera littoralis</name>
    <name type="common">Egyptian cotton leafworm</name>
    <dbReference type="NCBI Taxonomy" id="7109"/>
    <lineage>
        <taxon>Eukaryota</taxon>
        <taxon>Metazoa</taxon>
        <taxon>Ecdysozoa</taxon>
        <taxon>Arthropoda</taxon>
        <taxon>Hexapoda</taxon>
        <taxon>Insecta</taxon>
        <taxon>Pterygota</taxon>
        <taxon>Neoptera</taxon>
        <taxon>Endopterygota</taxon>
        <taxon>Lepidoptera</taxon>
        <taxon>Glossata</taxon>
        <taxon>Ditrysia</taxon>
        <taxon>Noctuoidea</taxon>
        <taxon>Noctuidae</taxon>
        <taxon>Amphipyrinae</taxon>
        <taxon>Spodoptera</taxon>
    </lineage>
</organism>
<evidence type="ECO:0000256" key="2">
    <source>
        <dbReference type="PROSITE-ProRule" id="PRU00124"/>
    </source>
</evidence>
<dbReference type="PROSITE" id="PS50068">
    <property type="entry name" value="LDLRA_2"/>
    <property type="match status" value="2"/>
</dbReference>
<evidence type="ECO:0000256" key="1">
    <source>
        <dbReference type="ARBA" id="ARBA00023157"/>
    </source>
</evidence>
<dbReference type="AlphaFoldDB" id="A0A9P0I8P3"/>
<evidence type="ECO:0000256" key="3">
    <source>
        <dbReference type="PROSITE-ProRule" id="PRU00302"/>
    </source>
</evidence>
<keyword evidence="3" id="KW-0768">Sushi</keyword>
<accession>A0A9P0I8P3</accession>
<dbReference type="InterPro" id="IPR043504">
    <property type="entry name" value="Peptidase_S1_PA_chymotrypsin"/>
</dbReference>
<dbReference type="PROSITE" id="PS00134">
    <property type="entry name" value="TRYPSIN_HIS"/>
    <property type="match status" value="1"/>
</dbReference>
<feature type="disulfide bond" evidence="2">
    <location>
        <begin position="91"/>
        <end position="109"/>
    </location>
</feature>
<dbReference type="Pfam" id="PF00084">
    <property type="entry name" value="Sushi"/>
    <property type="match status" value="1"/>
</dbReference>
<dbReference type="CDD" id="cd00190">
    <property type="entry name" value="Tryp_SPc"/>
    <property type="match status" value="1"/>
</dbReference>